<evidence type="ECO:0000259" key="5">
    <source>
        <dbReference type="Pfam" id="PF00155"/>
    </source>
</evidence>
<dbReference type="Pfam" id="PF00155">
    <property type="entry name" value="Aminotran_1_2"/>
    <property type="match status" value="1"/>
</dbReference>
<feature type="domain" description="Aminotransferase class I/classII large" evidence="5">
    <location>
        <begin position="39"/>
        <end position="401"/>
    </location>
</feature>
<accession>A0A6A6E7Z5</accession>
<dbReference type="GO" id="GO:0016740">
    <property type="term" value="F:transferase activity"/>
    <property type="evidence" value="ECO:0007669"/>
    <property type="project" value="UniProtKB-KW"/>
</dbReference>
<keyword evidence="3" id="KW-0808">Transferase</keyword>
<dbReference type="SUPFAM" id="SSF53383">
    <property type="entry name" value="PLP-dependent transferases"/>
    <property type="match status" value="1"/>
</dbReference>
<dbReference type="GO" id="GO:0030170">
    <property type="term" value="F:pyridoxal phosphate binding"/>
    <property type="evidence" value="ECO:0007669"/>
    <property type="project" value="InterPro"/>
</dbReference>
<protein>
    <submittedName>
        <fullName evidence="6">8-amino-7-oxononanoate synthase-like protein</fullName>
    </submittedName>
</protein>
<evidence type="ECO:0000313" key="6">
    <source>
        <dbReference type="EMBL" id="KAF2188077.1"/>
    </source>
</evidence>
<reference evidence="6" key="1">
    <citation type="journal article" date="2020" name="Stud. Mycol.">
        <title>101 Dothideomycetes genomes: a test case for predicting lifestyles and emergence of pathogens.</title>
        <authorList>
            <person name="Haridas S."/>
            <person name="Albert R."/>
            <person name="Binder M."/>
            <person name="Bloem J."/>
            <person name="Labutti K."/>
            <person name="Salamov A."/>
            <person name="Andreopoulos B."/>
            <person name="Baker S."/>
            <person name="Barry K."/>
            <person name="Bills G."/>
            <person name="Bluhm B."/>
            <person name="Cannon C."/>
            <person name="Castanera R."/>
            <person name="Culley D."/>
            <person name="Daum C."/>
            <person name="Ezra D."/>
            <person name="Gonzalez J."/>
            <person name="Henrissat B."/>
            <person name="Kuo A."/>
            <person name="Liang C."/>
            <person name="Lipzen A."/>
            <person name="Lutzoni F."/>
            <person name="Magnuson J."/>
            <person name="Mondo S."/>
            <person name="Nolan M."/>
            <person name="Ohm R."/>
            <person name="Pangilinan J."/>
            <person name="Park H.-J."/>
            <person name="Ramirez L."/>
            <person name="Alfaro M."/>
            <person name="Sun H."/>
            <person name="Tritt A."/>
            <person name="Yoshinaga Y."/>
            <person name="Zwiers L.-H."/>
            <person name="Turgeon B."/>
            <person name="Goodwin S."/>
            <person name="Spatafora J."/>
            <person name="Crous P."/>
            <person name="Grigoriev I."/>
        </authorList>
    </citation>
    <scope>NUCLEOTIDE SEQUENCE</scope>
    <source>
        <strain evidence="6">CBS 207.26</strain>
    </source>
</reference>
<dbReference type="InterPro" id="IPR004839">
    <property type="entry name" value="Aminotransferase_I/II_large"/>
</dbReference>
<organism evidence="6 7">
    <name type="scientific">Zopfia rhizophila CBS 207.26</name>
    <dbReference type="NCBI Taxonomy" id="1314779"/>
    <lineage>
        <taxon>Eukaryota</taxon>
        <taxon>Fungi</taxon>
        <taxon>Dikarya</taxon>
        <taxon>Ascomycota</taxon>
        <taxon>Pezizomycotina</taxon>
        <taxon>Dothideomycetes</taxon>
        <taxon>Dothideomycetes incertae sedis</taxon>
        <taxon>Zopfiaceae</taxon>
        <taxon>Zopfia</taxon>
    </lineage>
</organism>
<dbReference type="InterPro" id="IPR050087">
    <property type="entry name" value="AON_synthase_class-II"/>
</dbReference>
<dbReference type="InterPro" id="IPR015424">
    <property type="entry name" value="PyrdxlP-dep_Trfase"/>
</dbReference>
<dbReference type="GO" id="GO:0009102">
    <property type="term" value="P:biotin biosynthetic process"/>
    <property type="evidence" value="ECO:0007669"/>
    <property type="project" value="TreeGrafter"/>
</dbReference>
<name>A0A6A6E7Z5_9PEZI</name>
<gene>
    <name evidence="6" type="ORF">K469DRAFT_703529</name>
</gene>
<dbReference type="Gene3D" id="3.40.640.10">
    <property type="entry name" value="Type I PLP-dependent aspartate aminotransferase-like (Major domain)"/>
    <property type="match status" value="1"/>
</dbReference>
<evidence type="ECO:0000256" key="3">
    <source>
        <dbReference type="ARBA" id="ARBA00022679"/>
    </source>
</evidence>
<evidence type="ECO:0000256" key="4">
    <source>
        <dbReference type="ARBA" id="ARBA00022898"/>
    </source>
</evidence>
<dbReference type="AlphaFoldDB" id="A0A6A6E7Z5"/>
<keyword evidence="7" id="KW-1185">Reference proteome</keyword>
<dbReference type="EMBL" id="ML994624">
    <property type="protein sequence ID" value="KAF2188077.1"/>
    <property type="molecule type" value="Genomic_DNA"/>
</dbReference>
<dbReference type="PANTHER" id="PTHR13693">
    <property type="entry name" value="CLASS II AMINOTRANSFERASE/8-AMINO-7-OXONONANOATE SYNTHASE"/>
    <property type="match status" value="1"/>
</dbReference>
<evidence type="ECO:0000313" key="7">
    <source>
        <dbReference type="Proteomes" id="UP000800200"/>
    </source>
</evidence>
<proteinExistence type="inferred from homology"/>
<dbReference type="OrthoDB" id="2382073at2759"/>
<dbReference type="InterPro" id="IPR015421">
    <property type="entry name" value="PyrdxlP-dep_Trfase_major"/>
</dbReference>
<comment type="cofactor">
    <cofactor evidence="1">
        <name>pyridoxal 5'-phosphate</name>
        <dbReference type="ChEBI" id="CHEBI:597326"/>
    </cofactor>
</comment>
<comment type="similarity">
    <text evidence="2">Belongs to the class-II pyridoxal-phosphate-dependent aminotransferase family. BioF subfamily.</text>
</comment>
<dbReference type="Gene3D" id="3.90.1150.10">
    <property type="entry name" value="Aspartate Aminotransferase, domain 1"/>
    <property type="match status" value="1"/>
</dbReference>
<evidence type="ECO:0000256" key="1">
    <source>
        <dbReference type="ARBA" id="ARBA00001933"/>
    </source>
</evidence>
<sequence length="431" mass="47569">MEKEEGQNESSLEAALRKLLERRRANSTLRTLTLVPSTHIDFSSNDFLSLSKSPALHFALLHELQYSNIPLGSGGSRLLDGNSRYAECLEYTIAQFHRAPAGLLFNSGFDANVGFFACVPQPGDVVVYDEFVHASVHDGIRLSRASKTLPFAHNSIDDLRRVLQVCLKSSASLRAGKSHVIITVEAVYSMDGDLAPLKEIVETVETVLRRGCGYVVVDEAHSTGVIGSRGRGLVSELGLEDRVFARLHTFGKALSCNGAIILCSELLRSYLVNYARPLIYTTFMSYPALATIRASYTLLQNGDTEARAQNLKSLIQTLFSHLRSPSRTLTFRTHLQIPSSCPKSPVFSIKTRHPKSLAKFLQERGFVVRAVVPPTVPQGTERVRVCLHAGNTEGQIRDLVDGMEGWAEMMVEREEGAGDKEDERVVVKARL</sequence>
<evidence type="ECO:0000256" key="2">
    <source>
        <dbReference type="ARBA" id="ARBA00010008"/>
    </source>
</evidence>
<dbReference type="PANTHER" id="PTHR13693:SF77">
    <property type="entry name" value="8-AMINO-7-OXONONANOATE SYNTHASE"/>
    <property type="match status" value="1"/>
</dbReference>
<keyword evidence="4" id="KW-0663">Pyridoxal phosphate</keyword>
<dbReference type="InterPro" id="IPR015422">
    <property type="entry name" value="PyrdxlP-dep_Trfase_small"/>
</dbReference>
<dbReference type="Proteomes" id="UP000800200">
    <property type="component" value="Unassembled WGS sequence"/>
</dbReference>